<dbReference type="AlphaFoldDB" id="A0A964FG85"/>
<name>A0A964FG85_9CYAN</name>
<reference evidence="1" key="1">
    <citation type="journal article" date="2021" name="Antonie Van Leeuwenhoek">
        <title>Draft genome and description of Waterburya agarophytonicola gen. nov. sp. nov. (Pleurocapsales, Cyanobacteria): a seaweed symbiont.</title>
        <authorList>
            <person name="Bonthond G."/>
            <person name="Shalygin S."/>
            <person name="Bayer T."/>
            <person name="Weinberger F."/>
        </authorList>
    </citation>
    <scope>NUCLEOTIDE SEQUENCE</scope>
    <source>
        <strain evidence="1">KI4</strain>
    </source>
</reference>
<organism evidence="1 2">
    <name type="scientific">Waterburya agarophytonicola KI4</name>
    <dbReference type="NCBI Taxonomy" id="2874699"/>
    <lineage>
        <taxon>Bacteria</taxon>
        <taxon>Bacillati</taxon>
        <taxon>Cyanobacteriota</taxon>
        <taxon>Cyanophyceae</taxon>
        <taxon>Pleurocapsales</taxon>
        <taxon>Hyellaceae</taxon>
        <taxon>Waterburya</taxon>
        <taxon>Waterburya agarophytonicola</taxon>
    </lineage>
</organism>
<dbReference type="RefSeq" id="WP_229640994.1">
    <property type="nucleotide sequence ID" value="NZ_JADWDC010000031.1"/>
</dbReference>
<dbReference type="Proteomes" id="UP000729733">
    <property type="component" value="Unassembled WGS sequence"/>
</dbReference>
<keyword evidence="2" id="KW-1185">Reference proteome</keyword>
<proteinExistence type="predicted"/>
<comment type="caution">
    <text evidence="1">The sequence shown here is derived from an EMBL/GenBank/DDBJ whole genome shotgun (WGS) entry which is preliminary data.</text>
</comment>
<evidence type="ECO:0000313" key="1">
    <source>
        <dbReference type="EMBL" id="MCC0177927.1"/>
    </source>
</evidence>
<evidence type="ECO:0000313" key="2">
    <source>
        <dbReference type="Proteomes" id="UP000729733"/>
    </source>
</evidence>
<sequence length="229" mass="26837">MHNNQSVNLQHTKMVTKSYLHARPKHYDFSYKNPCPSKKTIDELLNEGYVGVDRQLAKDNAFAAVAYKFKNQIKWTISNELEERVWLMTTDKQALKKLSDFMLNKFSWCPMIYSTKPEETFIFSPKNDTEKAAIEATISGEYGWQGSLYSLELYEYQENEAGFIFTTKPLNSLQQEWLLVKLNFQDYTGSWSHHDGTLEQVYYIWKENIQLSEPNYHPTSDEILDAIND</sequence>
<gene>
    <name evidence="1" type="ORF">I4641_13155</name>
</gene>
<protein>
    <submittedName>
        <fullName evidence="1">Uncharacterized protein</fullName>
    </submittedName>
</protein>
<dbReference type="EMBL" id="JADWDC010000031">
    <property type="protein sequence ID" value="MCC0177927.1"/>
    <property type="molecule type" value="Genomic_DNA"/>
</dbReference>
<accession>A0A964FG85</accession>